<dbReference type="AlphaFoldDB" id="A0A1Y2HYL9"/>
<evidence type="ECO:0000313" key="3">
    <source>
        <dbReference type="Proteomes" id="UP000193411"/>
    </source>
</evidence>
<feature type="transmembrane region" description="Helical" evidence="1">
    <location>
        <begin position="113"/>
        <end position="142"/>
    </location>
</feature>
<dbReference type="GO" id="GO:0006457">
    <property type="term" value="P:protein folding"/>
    <property type="evidence" value="ECO:0007669"/>
    <property type="project" value="TreeGrafter"/>
</dbReference>
<evidence type="ECO:0000256" key="1">
    <source>
        <dbReference type="SAM" id="Phobius"/>
    </source>
</evidence>
<dbReference type="OrthoDB" id="5582162at2759"/>
<keyword evidence="3" id="KW-1185">Reference proteome</keyword>
<protein>
    <submittedName>
        <fullName evidence="2">Chitin synthase III catalytic subunit</fullName>
    </submittedName>
</protein>
<keyword evidence="1" id="KW-0812">Transmembrane</keyword>
<dbReference type="InterPro" id="IPR022057">
    <property type="entry name" value="Chs7"/>
</dbReference>
<dbReference type="STRING" id="765915.A0A1Y2HYL9"/>
<evidence type="ECO:0000313" key="2">
    <source>
        <dbReference type="EMBL" id="ORZ39589.1"/>
    </source>
</evidence>
<dbReference type="GO" id="GO:0005789">
    <property type="term" value="C:endoplasmic reticulum membrane"/>
    <property type="evidence" value="ECO:0007669"/>
    <property type="project" value="TreeGrafter"/>
</dbReference>
<reference evidence="2 3" key="1">
    <citation type="submission" date="2016-07" db="EMBL/GenBank/DDBJ databases">
        <title>Pervasive Adenine N6-methylation of Active Genes in Fungi.</title>
        <authorList>
            <consortium name="DOE Joint Genome Institute"/>
            <person name="Mondo S.J."/>
            <person name="Dannebaum R.O."/>
            <person name="Kuo R.C."/>
            <person name="Labutti K."/>
            <person name="Haridas S."/>
            <person name="Kuo A."/>
            <person name="Salamov A."/>
            <person name="Ahrendt S.R."/>
            <person name="Lipzen A."/>
            <person name="Sullivan W."/>
            <person name="Andreopoulos W.B."/>
            <person name="Clum A."/>
            <person name="Lindquist E."/>
            <person name="Daum C."/>
            <person name="Ramamoorthy G.K."/>
            <person name="Gryganskyi A."/>
            <person name="Culley D."/>
            <person name="Magnuson J.K."/>
            <person name="James T.Y."/>
            <person name="O'Malley M.A."/>
            <person name="Stajich J.E."/>
            <person name="Spatafora J.W."/>
            <person name="Visel A."/>
            <person name="Grigoriev I.V."/>
        </authorList>
    </citation>
    <scope>NUCLEOTIDE SEQUENCE [LARGE SCALE GENOMIC DNA]</scope>
    <source>
        <strain evidence="2 3">PL171</strain>
    </source>
</reference>
<dbReference type="Pfam" id="PF12271">
    <property type="entry name" value="Chs7"/>
    <property type="match status" value="1"/>
</dbReference>
<dbReference type="PANTHER" id="PTHR35329:SF1">
    <property type="entry name" value="CHITIN SYNTHASE EXPORT CHAPERONE"/>
    <property type="match status" value="1"/>
</dbReference>
<name>A0A1Y2HYL9_9FUNG</name>
<dbReference type="PANTHER" id="PTHR35329">
    <property type="entry name" value="CHITIN SYNTHASE EXPORT CHAPERONE"/>
    <property type="match status" value="1"/>
</dbReference>
<feature type="transmembrane region" description="Helical" evidence="1">
    <location>
        <begin position="48"/>
        <end position="66"/>
    </location>
</feature>
<feature type="transmembrane region" description="Helical" evidence="1">
    <location>
        <begin position="176"/>
        <end position="201"/>
    </location>
</feature>
<comment type="caution">
    <text evidence="2">The sequence shown here is derived from an EMBL/GenBank/DDBJ whole genome shotgun (WGS) entry which is preliminary data.</text>
</comment>
<feature type="transmembrane region" description="Helical" evidence="1">
    <location>
        <begin position="213"/>
        <end position="230"/>
    </location>
</feature>
<keyword evidence="1" id="KW-1133">Transmembrane helix</keyword>
<dbReference type="GO" id="GO:0051082">
    <property type="term" value="F:unfolded protein binding"/>
    <property type="evidence" value="ECO:0007669"/>
    <property type="project" value="TreeGrafter"/>
</dbReference>
<organism evidence="2 3">
    <name type="scientific">Catenaria anguillulae PL171</name>
    <dbReference type="NCBI Taxonomy" id="765915"/>
    <lineage>
        <taxon>Eukaryota</taxon>
        <taxon>Fungi</taxon>
        <taxon>Fungi incertae sedis</taxon>
        <taxon>Blastocladiomycota</taxon>
        <taxon>Blastocladiomycetes</taxon>
        <taxon>Blastocladiales</taxon>
        <taxon>Catenariaceae</taxon>
        <taxon>Catenaria</taxon>
    </lineage>
</organism>
<dbReference type="Proteomes" id="UP000193411">
    <property type="component" value="Unassembled WGS sequence"/>
</dbReference>
<dbReference type="EMBL" id="MCFL01000005">
    <property type="protein sequence ID" value="ORZ39589.1"/>
    <property type="molecule type" value="Genomic_DNA"/>
</dbReference>
<gene>
    <name evidence="2" type="ORF">BCR44DRAFT_1426827</name>
</gene>
<sequence length="268" mass="29480">MNTTSVGSFFDICRTASVLPVCSAFVLRGDKQCTLQGVTLGTTKITDVVDVGMCVIALILTVYIAFRTHSKYAAVGRSEMGILNLLFFMIFAIQIVSVGGWMTSEPELLRDLLLWTSIGHTALIATAGWVVLLNGIVGFQFVPDGSPKSVYSIAFRHGPWHFGHFVPGPALASVPLMVLVLVIPAVAAVLYTVLQVVLVVTQLSARRPLSTRVLLVHAFLCQTWLMLAMSLCNGKAFNTLFTLVAFALMHKYWSEITEDEWEDFEDQF</sequence>
<accession>A0A1Y2HYL9</accession>
<feature type="transmembrane region" description="Helical" evidence="1">
    <location>
        <begin position="81"/>
        <end position="101"/>
    </location>
</feature>
<keyword evidence="1" id="KW-0472">Membrane</keyword>
<proteinExistence type="predicted"/>